<proteinExistence type="predicted"/>
<dbReference type="OrthoDB" id="4540215at2"/>
<accession>A0A7K0DDS1</accession>
<dbReference type="EMBL" id="WEGK01000019">
    <property type="protein sequence ID" value="MQY23452.1"/>
    <property type="molecule type" value="Genomic_DNA"/>
</dbReference>
<feature type="signal peptide" evidence="2">
    <location>
        <begin position="1"/>
        <end position="33"/>
    </location>
</feature>
<gene>
    <name evidence="3" type="ORF">NRB20_65820</name>
</gene>
<feature type="region of interest" description="Disordered" evidence="1">
    <location>
        <begin position="117"/>
        <end position="140"/>
    </location>
</feature>
<feature type="chain" id="PRO_5029469410" description="Porin" evidence="2">
    <location>
        <begin position="34"/>
        <end position="229"/>
    </location>
</feature>
<evidence type="ECO:0000313" key="3">
    <source>
        <dbReference type="EMBL" id="MQY23452.1"/>
    </source>
</evidence>
<comment type="caution">
    <text evidence="3">The sequence shown here is derived from an EMBL/GenBank/DDBJ whole genome shotgun (WGS) entry which is preliminary data.</text>
</comment>
<evidence type="ECO:0000313" key="4">
    <source>
        <dbReference type="Proteomes" id="UP000438448"/>
    </source>
</evidence>
<protein>
    <recommendedName>
        <fullName evidence="5">Porin</fullName>
    </recommendedName>
</protein>
<organism evidence="3 4">
    <name type="scientific">Nocardia macrotermitis</name>
    <dbReference type="NCBI Taxonomy" id="2585198"/>
    <lineage>
        <taxon>Bacteria</taxon>
        <taxon>Bacillati</taxon>
        <taxon>Actinomycetota</taxon>
        <taxon>Actinomycetes</taxon>
        <taxon>Mycobacteriales</taxon>
        <taxon>Nocardiaceae</taxon>
        <taxon>Nocardia</taxon>
    </lineage>
</organism>
<evidence type="ECO:0008006" key="5">
    <source>
        <dbReference type="Google" id="ProtNLM"/>
    </source>
</evidence>
<dbReference type="AlphaFoldDB" id="A0A7K0DDS1"/>
<keyword evidence="4" id="KW-1185">Reference proteome</keyword>
<evidence type="ECO:0000256" key="2">
    <source>
        <dbReference type="SAM" id="SignalP"/>
    </source>
</evidence>
<dbReference type="Gene3D" id="2.60.40.1650">
    <property type="entry name" value="Porin MspA (Ig-like beta-sandwich domain)"/>
    <property type="match status" value="2"/>
</dbReference>
<dbReference type="Proteomes" id="UP000438448">
    <property type="component" value="Unassembled WGS sequence"/>
</dbReference>
<dbReference type="InterPro" id="IPR015286">
    <property type="entry name" value="Porin_fam_mycobact-type"/>
</dbReference>
<feature type="compositionally biased region" description="Low complexity" evidence="1">
    <location>
        <begin position="118"/>
        <end position="130"/>
    </location>
</feature>
<evidence type="ECO:0000256" key="1">
    <source>
        <dbReference type="SAM" id="MobiDB-lite"/>
    </source>
</evidence>
<reference evidence="3 4" key="1">
    <citation type="submission" date="2019-10" db="EMBL/GenBank/DDBJ databases">
        <title>Nocardia macrotermitis sp. nov. and Nocardia aurantia sp. nov., isolated from the gut of fungus growing-termite Macrotermes natalensis.</title>
        <authorList>
            <person name="Benndorf R."/>
            <person name="Schwitalla J."/>
            <person name="Martin K."/>
            <person name="De Beer W."/>
            <person name="Kaster A.-K."/>
            <person name="Vollmers J."/>
            <person name="Poulsen M."/>
            <person name="Beemelmanns C."/>
        </authorList>
    </citation>
    <scope>NUCLEOTIDE SEQUENCE [LARGE SCALE GENOMIC DNA]</scope>
    <source>
        <strain evidence="3 4">RB20</strain>
    </source>
</reference>
<name>A0A7K0DDS1_9NOCA</name>
<dbReference type="Pfam" id="PF09203">
    <property type="entry name" value="MspA"/>
    <property type="match status" value="1"/>
</dbReference>
<dbReference type="RefSeq" id="WP_153415215.1">
    <property type="nucleotide sequence ID" value="NZ_WEGK01000019.1"/>
</dbReference>
<keyword evidence="2" id="KW-0732">Signal</keyword>
<sequence length="229" mass="23333">MIYGKSVRRGRVIGLVTAVAVGLGLSASGAANADAFMRQPNTVITRTLGDGTVVHMSLLDQSAKVSGSMGSTPLHRNVWTSARVVVDVSGPGASSAQIQLNPGYVVGCQVDISGLNNSDSASESATTSSSGLTPGAPSVGATETLTLAPGQAVTRYLLDIEQPDDYGNEAHKAHPTVKGSHASVSWTDETFAVNGCGGYAQARAFTFADVSTSAGESIISVWGAPFTMG</sequence>